<dbReference type="PANTHER" id="PTHR46247:SF4">
    <property type="entry name" value="CRS2-ASSOCIATED FACTOR 2, MITOCHONDRIAL"/>
    <property type="match status" value="1"/>
</dbReference>
<evidence type="ECO:0000313" key="10">
    <source>
        <dbReference type="EMBL" id="TQD87111.1"/>
    </source>
</evidence>
<evidence type="ECO:0000256" key="4">
    <source>
        <dbReference type="ARBA" id="ARBA00022946"/>
    </source>
</evidence>
<keyword evidence="1" id="KW-0507">mRNA processing</keyword>
<feature type="compositionally biased region" description="Basic and acidic residues" evidence="8">
    <location>
        <begin position="58"/>
        <end position="75"/>
    </location>
</feature>
<dbReference type="AlphaFoldDB" id="A0A540LKV1"/>
<evidence type="ECO:0000256" key="3">
    <source>
        <dbReference type="ARBA" id="ARBA00022884"/>
    </source>
</evidence>
<evidence type="ECO:0000256" key="7">
    <source>
        <dbReference type="PROSITE-ProRule" id="PRU00626"/>
    </source>
</evidence>
<dbReference type="EMBL" id="VIEB01000547">
    <property type="protein sequence ID" value="TQD87111.1"/>
    <property type="molecule type" value="Genomic_DNA"/>
</dbReference>
<dbReference type="Pfam" id="PF01985">
    <property type="entry name" value="CRS1_YhbY"/>
    <property type="match status" value="2"/>
</dbReference>
<evidence type="ECO:0000256" key="6">
    <source>
        <dbReference type="ARBA" id="ARBA00023274"/>
    </source>
</evidence>
<keyword evidence="11" id="KW-1185">Reference proteome</keyword>
<reference evidence="10 11" key="1">
    <citation type="journal article" date="2019" name="G3 (Bethesda)">
        <title>Sequencing of a Wild Apple (Malus baccata) Genome Unravels the Differences Between Cultivated and Wild Apple Species Regarding Disease Resistance and Cold Tolerance.</title>
        <authorList>
            <person name="Chen X."/>
        </authorList>
    </citation>
    <scope>NUCLEOTIDE SEQUENCE [LARGE SCALE GENOMIC DNA]</scope>
    <source>
        <strain evidence="11">cv. Shandingzi</strain>
        <tissue evidence="10">Leaves</tissue>
    </source>
</reference>
<dbReference type="GO" id="GO:1990904">
    <property type="term" value="C:ribonucleoprotein complex"/>
    <property type="evidence" value="ECO:0007669"/>
    <property type="project" value="UniProtKB-KW"/>
</dbReference>
<dbReference type="SMART" id="SM01103">
    <property type="entry name" value="CRS1_YhbY"/>
    <property type="match status" value="2"/>
</dbReference>
<gene>
    <name evidence="10" type="ORF">C1H46_027330</name>
</gene>
<accession>A0A540LKV1</accession>
<dbReference type="PROSITE" id="PS51295">
    <property type="entry name" value="CRM"/>
    <property type="match status" value="2"/>
</dbReference>
<dbReference type="GO" id="GO:0000373">
    <property type="term" value="P:Group II intron splicing"/>
    <property type="evidence" value="ECO:0007669"/>
    <property type="project" value="InterPro"/>
</dbReference>
<dbReference type="GO" id="GO:0006397">
    <property type="term" value="P:mRNA processing"/>
    <property type="evidence" value="ECO:0007669"/>
    <property type="project" value="UniProtKB-KW"/>
</dbReference>
<dbReference type="InterPro" id="IPR001890">
    <property type="entry name" value="RNA-binding_CRM"/>
</dbReference>
<dbReference type="Gene3D" id="3.30.110.60">
    <property type="entry name" value="YhbY-like"/>
    <property type="match status" value="2"/>
</dbReference>
<evidence type="ECO:0000313" key="11">
    <source>
        <dbReference type="Proteomes" id="UP000315295"/>
    </source>
</evidence>
<evidence type="ECO:0000256" key="5">
    <source>
        <dbReference type="ARBA" id="ARBA00023187"/>
    </source>
</evidence>
<evidence type="ECO:0000256" key="8">
    <source>
        <dbReference type="SAM" id="MobiDB-lite"/>
    </source>
</evidence>
<comment type="caution">
    <text evidence="10">The sequence shown here is derived from an EMBL/GenBank/DDBJ whole genome shotgun (WGS) entry which is preliminary data.</text>
</comment>
<dbReference type="GO" id="GO:0003723">
    <property type="term" value="F:RNA binding"/>
    <property type="evidence" value="ECO:0007669"/>
    <property type="project" value="UniProtKB-UniRule"/>
</dbReference>
<dbReference type="Proteomes" id="UP000315295">
    <property type="component" value="Unassembled WGS sequence"/>
</dbReference>
<dbReference type="FunFam" id="3.30.110.60:FF:000002">
    <property type="entry name" value="CRS2-associated factor 1, chloroplastic"/>
    <property type="match status" value="1"/>
</dbReference>
<sequence length="469" mass="53613">MLKLLSWRPLPHKTLTLDPTKPFLSLSRLLSQSLTEDPYEYDPPFSPVSKPPKPKKTKTQDKAPDPKNDPTRPLKSDLPFDFSYSYSETNPAVEPIAFRESPKFSPFGPGRLDRKWTGTVAAVQQEVDLDRVAEERKRVLGDPLTEEEVAELVERYRHSDCARQINMGKGGVTHNMLDDIHNHWKRAEAVRIKCLGVPTLDIDNVCFHLEDKSGGKIIYRHINVLILYRGRIYDPKNRPVIPVMLWKPYPPIYPKLVKNVADGLTFEETKELRNIGLNCLPLMKLTRNGVYVNVVDRVRETFNTEEVVRLDCTHVGTSDCKRIGVKLRDLVPCIPLLFKDEQIILWRGKRDQRQDSECTDRRADDDVSDERVARFQSNLNALAKEWDPITNMAPEERQFTALGHTKVDPYGRSLVTTRQCDLSLFSLRPKVSLSIAGPPSTTTPLQSLSWSHLHHNRLDIVFSHGKSIS</sequence>
<evidence type="ECO:0000256" key="2">
    <source>
        <dbReference type="ARBA" id="ARBA00022737"/>
    </source>
</evidence>
<dbReference type="PANTHER" id="PTHR46247">
    <property type="entry name" value="CRS2-ASSOCIATED FACTOR 1, CHLOROPLASTIC"/>
    <property type="match status" value="1"/>
</dbReference>
<keyword evidence="4" id="KW-0809">Transit peptide</keyword>
<evidence type="ECO:0000259" key="9">
    <source>
        <dbReference type="PROSITE" id="PS51295"/>
    </source>
</evidence>
<dbReference type="InterPro" id="IPR035920">
    <property type="entry name" value="YhbY-like_sf"/>
</dbReference>
<dbReference type="InterPro" id="IPR044599">
    <property type="entry name" value="CAF1P_plant"/>
</dbReference>
<keyword evidence="2" id="KW-0677">Repeat</keyword>
<feature type="region of interest" description="Disordered" evidence="8">
    <location>
        <begin position="37"/>
        <end position="77"/>
    </location>
</feature>
<keyword evidence="6" id="KW-0687">Ribonucleoprotein</keyword>
<name>A0A540LKV1_MALBA</name>
<dbReference type="SUPFAM" id="SSF75471">
    <property type="entry name" value="YhbY-like"/>
    <property type="match status" value="2"/>
</dbReference>
<protein>
    <recommendedName>
        <fullName evidence="9">CRM domain-containing protein</fullName>
    </recommendedName>
</protein>
<proteinExistence type="predicted"/>
<feature type="domain" description="CRM" evidence="9">
    <location>
        <begin position="262"/>
        <end position="358"/>
    </location>
</feature>
<feature type="domain" description="CRM" evidence="9">
    <location>
        <begin position="142"/>
        <end position="240"/>
    </location>
</feature>
<evidence type="ECO:0000256" key="1">
    <source>
        <dbReference type="ARBA" id="ARBA00022664"/>
    </source>
</evidence>
<dbReference type="STRING" id="106549.A0A540LKV1"/>
<keyword evidence="3 7" id="KW-0694">RNA-binding</keyword>
<keyword evidence="5" id="KW-0508">mRNA splicing</keyword>
<organism evidence="10 11">
    <name type="scientific">Malus baccata</name>
    <name type="common">Siberian crab apple</name>
    <name type="synonym">Pyrus baccata</name>
    <dbReference type="NCBI Taxonomy" id="106549"/>
    <lineage>
        <taxon>Eukaryota</taxon>
        <taxon>Viridiplantae</taxon>
        <taxon>Streptophyta</taxon>
        <taxon>Embryophyta</taxon>
        <taxon>Tracheophyta</taxon>
        <taxon>Spermatophyta</taxon>
        <taxon>Magnoliopsida</taxon>
        <taxon>eudicotyledons</taxon>
        <taxon>Gunneridae</taxon>
        <taxon>Pentapetalae</taxon>
        <taxon>rosids</taxon>
        <taxon>fabids</taxon>
        <taxon>Rosales</taxon>
        <taxon>Rosaceae</taxon>
        <taxon>Amygdaloideae</taxon>
        <taxon>Maleae</taxon>
        <taxon>Malus</taxon>
    </lineage>
</organism>